<reference evidence="4 5" key="2">
    <citation type="submission" date="2019-08" db="EMBL/GenBank/DDBJ databases">
        <title>Jejuicoccus antrihumi gen. nov., sp. nov., a new member of the family Dermacoccaceae isolated from a cave.</title>
        <authorList>
            <person name="Schumann P."/>
            <person name="Kim I.S."/>
        </authorList>
    </citation>
    <scope>NUCLEOTIDE SEQUENCE [LARGE SCALE GENOMIC DNA]</scope>
    <source>
        <strain evidence="4 5">C5-26</strain>
    </source>
</reference>
<keyword evidence="2" id="KW-0804">Transcription</keyword>
<dbReference type="Gene3D" id="1.10.10.10">
    <property type="entry name" value="Winged helix-like DNA-binding domain superfamily/Winged helix DNA-binding domain"/>
    <property type="match status" value="1"/>
</dbReference>
<dbReference type="InterPro" id="IPR003018">
    <property type="entry name" value="GAF"/>
</dbReference>
<dbReference type="Pfam" id="PF03861">
    <property type="entry name" value="ANTAR"/>
    <property type="match status" value="1"/>
</dbReference>
<evidence type="ECO:0000259" key="3">
    <source>
        <dbReference type="SMART" id="SM01012"/>
    </source>
</evidence>
<name>A0A563DU51_9MICO</name>
<dbReference type="SUPFAM" id="SSF55781">
    <property type="entry name" value="GAF domain-like"/>
    <property type="match status" value="1"/>
</dbReference>
<evidence type="ECO:0000256" key="1">
    <source>
        <dbReference type="ARBA" id="ARBA00023015"/>
    </source>
</evidence>
<evidence type="ECO:0000256" key="2">
    <source>
        <dbReference type="ARBA" id="ARBA00023163"/>
    </source>
</evidence>
<proteinExistence type="predicted"/>
<dbReference type="Proteomes" id="UP000320244">
    <property type="component" value="Unassembled WGS sequence"/>
</dbReference>
<gene>
    <name evidence="4" type="ORF">FGL98_21160</name>
</gene>
<dbReference type="OrthoDB" id="7466251at2"/>
<protein>
    <submittedName>
        <fullName evidence="4">GAF and ANTAR domain-containing protein</fullName>
    </submittedName>
</protein>
<dbReference type="RefSeq" id="WP_146320245.1">
    <property type="nucleotide sequence ID" value="NZ_VCQV01000041.1"/>
</dbReference>
<dbReference type="Gene3D" id="3.30.450.40">
    <property type="match status" value="1"/>
</dbReference>
<comment type="caution">
    <text evidence="4">The sequence shown here is derived from an EMBL/GenBank/DDBJ whole genome shotgun (WGS) entry which is preliminary data.</text>
</comment>
<dbReference type="InterPro" id="IPR036388">
    <property type="entry name" value="WH-like_DNA-bd_sf"/>
</dbReference>
<organism evidence="4 5">
    <name type="scientific">Leekyejoonella antrihumi</name>
    <dbReference type="NCBI Taxonomy" id="1660198"/>
    <lineage>
        <taxon>Bacteria</taxon>
        <taxon>Bacillati</taxon>
        <taxon>Actinomycetota</taxon>
        <taxon>Actinomycetes</taxon>
        <taxon>Micrococcales</taxon>
        <taxon>Dermacoccaceae</taxon>
        <taxon>Leekyejoonella</taxon>
    </lineage>
</organism>
<dbReference type="InterPro" id="IPR029016">
    <property type="entry name" value="GAF-like_dom_sf"/>
</dbReference>
<feature type="domain" description="ANTAR" evidence="3">
    <location>
        <begin position="141"/>
        <end position="206"/>
    </location>
</feature>
<evidence type="ECO:0000313" key="5">
    <source>
        <dbReference type="Proteomes" id="UP000320244"/>
    </source>
</evidence>
<reference evidence="4 5" key="1">
    <citation type="submission" date="2019-05" db="EMBL/GenBank/DDBJ databases">
        <authorList>
            <person name="Lee S.D."/>
        </authorList>
    </citation>
    <scope>NUCLEOTIDE SEQUENCE [LARGE SCALE GENOMIC DNA]</scope>
    <source>
        <strain evidence="4 5">C5-26</strain>
    </source>
</reference>
<dbReference type="AlphaFoldDB" id="A0A563DU51"/>
<accession>A0A563DU51</accession>
<dbReference type="SMART" id="SM01012">
    <property type="entry name" value="ANTAR"/>
    <property type="match status" value="1"/>
</dbReference>
<dbReference type="InterPro" id="IPR005561">
    <property type="entry name" value="ANTAR"/>
</dbReference>
<dbReference type="Pfam" id="PF13185">
    <property type="entry name" value="GAF_2"/>
    <property type="match status" value="1"/>
</dbReference>
<keyword evidence="1" id="KW-0805">Transcription regulation</keyword>
<sequence length="217" mass="23065">MVDAATAALGEAFLAQAPLTGAAFTMGASDVARETVWASDPVARAIAEVQYSLGEGPATTAVAAHRPVLVNDVSAPDQMQRWPIFAQQISELPVRALFAFPLHVGAATIGVCDCYRSQPGPPSRSDLRMLLLGLDRVTVTLLTRTADAIRGDALPGDTHLNRAVVHQATGMLAVQLQVSIPVAFARLRAHAYSRGEDLERVSRGIVSNRQVLDPEPP</sequence>
<evidence type="ECO:0000313" key="4">
    <source>
        <dbReference type="EMBL" id="TWP33471.1"/>
    </source>
</evidence>
<keyword evidence="5" id="KW-1185">Reference proteome</keyword>
<dbReference type="EMBL" id="VCQV01000041">
    <property type="protein sequence ID" value="TWP33471.1"/>
    <property type="molecule type" value="Genomic_DNA"/>
</dbReference>
<dbReference type="GO" id="GO:0003723">
    <property type="term" value="F:RNA binding"/>
    <property type="evidence" value="ECO:0007669"/>
    <property type="project" value="InterPro"/>
</dbReference>